<keyword evidence="1" id="KW-0812">Transmembrane</keyword>
<keyword evidence="1" id="KW-1133">Transmembrane helix</keyword>
<gene>
    <name evidence="2" type="ORF">mRhiFer1_009493</name>
</gene>
<evidence type="ECO:0000256" key="1">
    <source>
        <dbReference type="SAM" id="Phobius"/>
    </source>
</evidence>
<comment type="caution">
    <text evidence="2">The sequence shown here is derived from an EMBL/GenBank/DDBJ whole genome shotgun (WGS) entry which is preliminary data.</text>
</comment>
<dbReference type="Proteomes" id="UP000585614">
    <property type="component" value="Unassembled WGS sequence"/>
</dbReference>
<dbReference type="AlphaFoldDB" id="A0A7J7REW7"/>
<organism evidence="2 3">
    <name type="scientific">Rhinolophus ferrumequinum</name>
    <name type="common">Greater horseshoe bat</name>
    <dbReference type="NCBI Taxonomy" id="59479"/>
    <lineage>
        <taxon>Eukaryota</taxon>
        <taxon>Metazoa</taxon>
        <taxon>Chordata</taxon>
        <taxon>Craniata</taxon>
        <taxon>Vertebrata</taxon>
        <taxon>Euteleostomi</taxon>
        <taxon>Mammalia</taxon>
        <taxon>Eutheria</taxon>
        <taxon>Laurasiatheria</taxon>
        <taxon>Chiroptera</taxon>
        <taxon>Yinpterochiroptera</taxon>
        <taxon>Rhinolophoidea</taxon>
        <taxon>Rhinolophidae</taxon>
        <taxon>Rhinolophinae</taxon>
        <taxon>Rhinolophus</taxon>
    </lineage>
</organism>
<dbReference type="EMBL" id="JACAGC010000027">
    <property type="protein sequence ID" value="KAF6274658.1"/>
    <property type="molecule type" value="Genomic_DNA"/>
</dbReference>
<evidence type="ECO:0000313" key="2">
    <source>
        <dbReference type="EMBL" id="KAF6274658.1"/>
    </source>
</evidence>
<name>A0A7J7REW7_RHIFE</name>
<reference evidence="2 3" key="1">
    <citation type="journal article" date="2020" name="Nature">
        <title>Six reference-quality genomes reveal evolution of bat adaptations.</title>
        <authorList>
            <person name="Jebb D."/>
            <person name="Huang Z."/>
            <person name="Pippel M."/>
            <person name="Hughes G.M."/>
            <person name="Lavrichenko K."/>
            <person name="Devanna P."/>
            <person name="Winkler S."/>
            <person name="Jermiin L.S."/>
            <person name="Skirmuntt E.C."/>
            <person name="Katzourakis A."/>
            <person name="Burkitt-Gray L."/>
            <person name="Ray D.A."/>
            <person name="Sullivan K.A.M."/>
            <person name="Roscito J.G."/>
            <person name="Kirilenko B.M."/>
            <person name="Davalos L.M."/>
            <person name="Corthals A.P."/>
            <person name="Power M.L."/>
            <person name="Jones G."/>
            <person name="Ransome R.D."/>
            <person name="Dechmann D.K.N."/>
            <person name="Locatelli A.G."/>
            <person name="Puechmaille S.J."/>
            <person name="Fedrigo O."/>
            <person name="Jarvis E.D."/>
            <person name="Hiller M."/>
            <person name="Vernes S.C."/>
            <person name="Myers E.W."/>
            <person name="Teeling E.C."/>
        </authorList>
    </citation>
    <scope>NUCLEOTIDE SEQUENCE [LARGE SCALE GENOMIC DNA]</scope>
    <source>
        <strain evidence="2">MRhiFer1</strain>
        <tissue evidence="2">Lung</tissue>
    </source>
</reference>
<protein>
    <submittedName>
        <fullName evidence="2">Uncharacterized protein</fullName>
    </submittedName>
</protein>
<evidence type="ECO:0000313" key="3">
    <source>
        <dbReference type="Proteomes" id="UP000585614"/>
    </source>
</evidence>
<feature type="transmembrane region" description="Helical" evidence="1">
    <location>
        <begin position="16"/>
        <end position="37"/>
    </location>
</feature>
<keyword evidence="1" id="KW-0472">Membrane</keyword>
<proteinExistence type="predicted"/>
<sequence>MPGPPPLESLWAPCHVVWGLLSPCCVFTFVLVCGQGLPCQRAGPLPSGWPKPPLCHRSWSRLSNQGLAGATHRPAVLDPRSFAAPHVQGKFCFFLALALSPTHPPQHSDEPLPAPPGQVSPWSRVLRALHGVGRAKGQRRPPEMNWGPALPTSSFLAPARAPACHGLVVPSPCGQHKVYICFVPLPVSVHSV</sequence>
<accession>A0A7J7REW7</accession>